<name>A0AAV1F9J4_XYRNO</name>
<evidence type="ECO:0000256" key="5">
    <source>
        <dbReference type="ARBA" id="ARBA00023125"/>
    </source>
</evidence>
<evidence type="ECO:0000256" key="6">
    <source>
        <dbReference type="ARBA" id="ARBA00023159"/>
    </source>
</evidence>
<keyword evidence="4" id="KW-0805">Transcription regulation</keyword>
<feature type="region of interest" description="Disordered" evidence="10">
    <location>
        <begin position="177"/>
        <end position="213"/>
    </location>
</feature>
<feature type="compositionally biased region" description="Acidic residues" evidence="10">
    <location>
        <begin position="30"/>
        <end position="41"/>
    </location>
</feature>
<dbReference type="PROSITE" id="PS00346">
    <property type="entry name" value="ETS_DOMAIN_2"/>
    <property type="match status" value="1"/>
</dbReference>
<comment type="subcellular location">
    <subcellularLocation>
        <location evidence="1 9">Nucleus</location>
    </subcellularLocation>
</comment>
<dbReference type="GO" id="GO:0000981">
    <property type="term" value="F:DNA-binding transcription factor activity, RNA polymerase II-specific"/>
    <property type="evidence" value="ECO:0007669"/>
    <property type="project" value="TreeGrafter"/>
</dbReference>
<dbReference type="GO" id="GO:0043565">
    <property type="term" value="F:sequence-specific DNA binding"/>
    <property type="evidence" value="ECO:0007669"/>
    <property type="project" value="InterPro"/>
</dbReference>
<evidence type="ECO:0000256" key="2">
    <source>
        <dbReference type="ARBA" id="ARBA00005562"/>
    </source>
</evidence>
<dbReference type="InterPro" id="IPR036388">
    <property type="entry name" value="WH-like_DNA-bd_sf"/>
</dbReference>
<evidence type="ECO:0000256" key="7">
    <source>
        <dbReference type="ARBA" id="ARBA00023163"/>
    </source>
</evidence>
<dbReference type="InterPro" id="IPR022084">
    <property type="entry name" value="TF_Elf_N"/>
</dbReference>
<evidence type="ECO:0000256" key="4">
    <source>
        <dbReference type="ARBA" id="ARBA00023015"/>
    </source>
</evidence>
<dbReference type="PROSITE" id="PS00345">
    <property type="entry name" value="ETS_DOMAIN_1"/>
    <property type="match status" value="1"/>
</dbReference>
<dbReference type="InterPro" id="IPR046328">
    <property type="entry name" value="ETS_fam"/>
</dbReference>
<organism evidence="12 13">
    <name type="scientific">Xyrichtys novacula</name>
    <name type="common">Pearly razorfish</name>
    <name type="synonym">Hemipteronotus novacula</name>
    <dbReference type="NCBI Taxonomy" id="13765"/>
    <lineage>
        <taxon>Eukaryota</taxon>
        <taxon>Metazoa</taxon>
        <taxon>Chordata</taxon>
        <taxon>Craniata</taxon>
        <taxon>Vertebrata</taxon>
        <taxon>Euteleostomi</taxon>
        <taxon>Actinopterygii</taxon>
        <taxon>Neopterygii</taxon>
        <taxon>Teleostei</taxon>
        <taxon>Neoteleostei</taxon>
        <taxon>Acanthomorphata</taxon>
        <taxon>Eupercaria</taxon>
        <taxon>Labriformes</taxon>
        <taxon>Labridae</taxon>
        <taxon>Xyrichtys</taxon>
    </lineage>
</organism>
<dbReference type="GO" id="GO:0030154">
    <property type="term" value="P:cell differentiation"/>
    <property type="evidence" value="ECO:0007669"/>
    <property type="project" value="TreeGrafter"/>
</dbReference>
<dbReference type="Gene3D" id="1.10.10.10">
    <property type="entry name" value="Winged helix-like DNA-binding domain superfamily/Winged helix DNA-binding domain"/>
    <property type="match status" value="1"/>
</dbReference>
<dbReference type="PANTHER" id="PTHR11849:SF10">
    <property type="entry name" value="ETS-RELATED TRANSCRIPTION FACTOR ELF-2"/>
    <property type="match status" value="1"/>
</dbReference>
<dbReference type="Proteomes" id="UP001178508">
    <property type="component" value="Chromosome 6"/>
</dbReference>
<dbReference type="SMART" id="SM00413">
    <property type="entry name" value="ETS"/>
    <property type="match status" value="1"/>
</dbReference>
<feature type="region of interest" description="Disordered" evidence="10">
    <location>
        <begin position="511"/>
        <end position="542"/>
    </location>
</feature>
<dbReference type="PROSITE" id="PS50061">
    <property type="entry name" value="ETS_DOMAIN_3"/>
    <property type="match status" value="1"/>
</dbReference>
<dbReference type="PANTHER" id="PTHR11849">
    <property type="entry name" value="ETS"/>
    <property type="match status" value="1"/>
</dbReference>
<keyword evidence="5 9" id="KW-0238">DNA-binding</keyword>
<dbReference type="InterPro" id="IPR000418">
    <property type="entry name" value="Ets_dom"/>
</dbReference>
<evidence type="ECO:0000256" key="1">
    <source>
        <dbReference type="ARBA" id="ARBA00004123"/>
    </source>
</evidence>
<keyword evidence="13" id="KW-1185">Reference proteome</keyword>
<gene>
    <name evidence="12" type="ORF">XNOV1_A034107</name>
</gene>
<dbReference type="SUPFAM" id="SSF46785">
    <property type="entry name" value="Winged helix' DNA-binding domain"/>
    <property type="match status" value="1"/>
</dbReference>
<comment type="similarity">
    <text evidence="2 9">Belongs to the ETS family.</text>
</comment>
<feature type="domain" description="ETS" evidence="11">
    <location>
        <begin position="228"/>
        <end position="310"/>
    </location>
</feature>
<evidence type="ECO:0000256" key="8">
    <source>
        <dbReference type="ARBA" id="ARBA00023242"/>
    </source>
</evidence>
<keyword evidence="6" id="KW-0010">Activator</keyword>
<keyword evidence="8 9" id="KW-0539">Nucleus</keyword>
<dbReference type="FunFam" id="1.10.10.10:FF:000066">
    <property type="entry name" value="ETS-related transcription factor Elf-2 isoform X1"/>
    <property type="match status" value="1"/>
</dbReference>
<proteinExistence type="inferred from homology"/>
<reference evidence="12" key="1">
    <citation type="submission" date="2023-08" db="EMBL/GenBank/DDBJ databases">
        <authorList>
            <person name="Alioto T."/>
            <person name="Alioto T."/>
            <person name="Gomez Garrido J."/>
        </authorList>
    </citation>
    <scope>NUCLEOTIDE SEQUENCE</scope>
</reference>
<evidence type="ECO:0000256" key="10">
    <source>
        <dbReference type="SAM" id="MobiDB-lite"/>
    </source>
</evidence>
<keyword evidence="3" id="KW-0597">Phosphoprotein</keyword>
<feature type="region of interest" description="Disordered" evidence="10">
    <location>
        <begin position="22"/>
        <end position="41"/>
    </location>
</feature>
<dbReference type="EMBL" id="OY660869">
    <property type="protein sequence ID" value="CAJ1058011.1"/>
    <property type="molecule type" value="Genomic_DNA"/>
</dbReference>
<evidence type="ECO:0000313" key="12">
    <source>
        <dbReference type="EMBL" id="CAJ1058011.1"/>
    </source>
</evidence>
<dbReference type="GO" id="GO:0045893">
    <property type="term" value="P:positive regulation of DNA-templated transcription"/>
    <property type="evidence" value="ECO:0007669"/>
    <property type="project" value="UniProtKB-ARBA"/>
</dbReference>
<dbReference type="Pfam" id="PF00178">
    <property type="entry name" value="Ets"/>
    <property type="match status" value="1"/>
</dbReference>
<evidence type="ECO:0000256" key="9">
    <source>
        <dbReference type="RuleBase" id="RU004019"/>
    </source>
</evidence>
<dbReference type="AlphaFoldDB" id="A0AAV1F9J4"/>
<feature type="compositionally biased region" description="Basic residues" evidence="10">
    <location>
        <begin position="192"/>
        <end position="203"/>
    </location>
</feature>
<accession>A0AAV1F9J4</accession>
<evidence type="ECO:0000256" key="3">
    <source>
        <dbReference type="ARBA" id="ARBA00022553"/>
    </source>
</evidence>
<dbReference type="Pfam" id="PF12310">
    <property type="entry name" value="Elf-1_N"/>
    <property type="match status" value="1"/>
</dbReference>
<sequence length="542" mass="59335">MTSVVVSDGGGNIVEYVTVVEEPQQCEQQPAEEEEEEEEEVVQQEIEAVIIGGGEEVEEDVEEEEGVVLQEEGCPAVIVEEVPSAQVEECYSAQVLVYDDETYLMQDVAEEQEVVTEVAETVEMTTHDMVCFDKTFEAAEALLHMESPGGLHNERNTAEDVMMETVVEVSTECGPIEEESFPIPPECEPAAKKKRGGGRKPKTHQPASNGSFDLGIKKRQREGKGNTTYLWEFLLELLQDKNTCPRYIKWMQREKGIFKLVDSKAVSKLWGKHKNKPDMNYETMGRALRYYYQRGILAKVEGQRLAYQFKDMPKNIRVIEDDEDGEEVEDSEGVVSAQHLIHQQVPTGLGTNSPAATQPQQTYVTVIPSNATRPIRAMPVVMTNSLGQVTLNSSPILTTTTGVPVTVANASAGAPPKLVIQALPTMLPASSKAGEKITIITIPANQLATLMQTNQTGQIAQLFQAKPVATTLAQVATKTAAAPTVQLTTGRPTPQLILAKPAAVAQTLPQISVQVSQPPPAPTKTPTQTPNPERHKSQPMRK</sequence>
<dbReference type="InterPro" id="IPR036390">
    <property type="entry name" value="WH_DNA-bd_sf"/>
</dbReference>
<protein>
    <submittedName>
        <fullName evidence="12">ETS-related transcription factor Elf-2a isoform X1</fullName>
    </submittedName>
</protein>
<evidence type="ECO:0000313" key="13">
    <source>
        <dbReference type="Proteomes" id="UP001178508"/>
    </source>
</evidence>
<keyword evidence="7" id="KW-0804">Transcription</keyword>
<evidence type="ECO:0000259" key="11">
    <source>
        <dbReference type="PROSITE" id="PS50061"/>
    </source>
</evidence>
<dbReference type="GO" id="GO:0005634">
    <property type="term" value="C:nucleus"/>
    <property type="evidence" value="ECO:0007669"/>
    <property type="project" value="UniProtKB-SubCell"/>
</dbReference>
<dbReference type="PRINTS" id="PR00454">
    <property type="entry name" value="ETSDOMAIN"/>
</dbReference>